<feature type="region of interest" description="Disordered" evidence="1">
    <location>
        <begin position="1"/>
        <end position="24"/>
    </location>
</feature>
<evidence type="ECO:0000313" key="4">
    <source>
        <dbReference type="Proteomes" id="UP000215223"/>
    </source>
</evidence>
<dbReference type="InterPro" id="IPR007969">
    <property type="entry name" value="DUF732"/>
</dbReference>
<name>A0A229SBU9_9PSEU</name>
<reference evidence="3 4" key="1">
    <citation type="submission" date="2017-07" db="EMBL/GenBank/DDBJ databases">
        <title>Amycolatopsis thailandensis Genome sequencing and assembly.</title>
        <authorList>
            <person name="Kaur N."/>
            <person name="Mayilraj S."/>
        </authorList>
    </citation>
    <scope>NUCLEOTIDE SEQUENCE [LARGE SCALE GENOMIC DNA]</scope>
    <source>
        <strain evidence="3 4">JCM 16380</strain>
    </source>
</reference>
<organism evidence="3 4">
    <name type="scientific">Amycolatopsis thailandensis</name>
    <dbReference type="NCBI Taxonomy" id="589330"/>
    <lineage>
        <taxon>Bacteria</taxon>
        <taxon>Bacillati</taxon>
        <taxon>Actinomycetota</taxon>
        <taxon>Actinomycetes</taxon>
        <taxon>Pseudonocardiales</taxon>
        <taxon>Pseudonocardiaceae</taxon>
        <taxon>Amycolatopsis</taxon>
    </lineage>
</organism>
<accession>A0A229SBU9</accession>
<evidence type="ECO:0000313" key="3">
    <source>
        <dbReference type="EMBL" id="OXM56413.1"/>
    </source>
</evidence>
<evidence type="ECO:0000259" key="2">
    <source>
        <dbReference type="Pfam" id="PF05305"/>
    </source>
</evidence>
<evidence type="ECO:0000256" key="1">
    <source>
        <dbReference type="SAM" id="MobiDB-lite"/>
    </source>
</evidence>
<feature type="domain" description="DUF732" evidence="2">
    <location>
        <begin position="61"/>
        <end position="131"/>
    </location>
</feature>
<protein>
    <recommendedName>
        <fullName evidence="2">DUF732 domain-containing protein</fullName>
    </recommendedName>
</protein>
<sequence>MNGPAGRAPVHAPPAPRRQPVPSRSRALTVAAVAAVSSIVLSGCSLLSPKPEPGPDLTVPDVLYLTELRNADIELRTPAASVDYTRPGRAACAALDKSKSVPSATRSLAGTFYPDEASVIIVAAIHNYCPQHIGLLALPGRP</sequence>
<dbReference type="Pfam" id="PF05305">
    <property type="entry name" value="DUF732"/>
    <property type="match status" value="1"/>
</dbReference>
<proteinExistence type="predicted"/>
<comment type="caution">
    <text evidence="3">The sequence shown here is derived from an EMBL/GenBank/DDBJ whole genome shotgun (WGS) entry which is preliminary data.</text>
</comment>
<dbReference type="EMBL" id="NMQT01000043">
    <property type="protein sequence ID" value="OXM56413.1"/>
    <property type="molecule type" value="Genomic_DNA"/>
</dbReference>
<dbReference type="AlphaFoldDB" id="A0A229SBU9"/>
<feature type="compositionally biased region" description="Low complexity" evidence="1">
    <location>
        <begin position="1"/>
        <end position="10"/>
    </location>
</feature>
<dbReference type="OrthoDB" id="9932038at2"/>
<keyword evidence="4" id="KW-1185">Reference proteome</keyword>
<gene>
    <name evidence="3" type="ORF">CFP71_13370</name>
</gene>
<dbReference type="Proteomes" id="UP000215223">
    <property type="component" value="Unassembled WGS sequence"/>
</dbReference>